<feature type="transmembrane region" description="Helical" evidence="1">
    <location>
        <begin position="142"/>
        <end position="164"/>
    </location>
</feature>
<protein>
    <submittedName>
        <fullName evidence="3">Uncharacterized protein</fullName>
    </submittedName>
</protein>
<comment type="caution">
    <text evidence="3">The sequence shown here is derived from an EMBL/GenBank/DDBJ whole genome shotgun (WGS) entry which is preliminary data.</text>
</comment>
<feature type="transmembrane region" description="Helical" evidence="1">
    <location>
        <begin position="170"/>
        <end position="188"/>
    </location>
</feature>
<keyword evidence="1" id="KW-0812">Transmembrane</keyword>
<dbReference type="EMBL" id="JAGRRH010000017">
    <property type="protein sequence ID" value="KAG7351842.1"/>
    <property type="molecule type" value="Genomic_DNA"/>
</dbReference>
<reference evidence="3" key="2">
    <citation type="submission" date="2021-04" db="EMBL/GenBank/DDBJ databases">
        <authorList>
            <person name="Podell S."/>
        </authorList>
    </citation>
    <scope>NUCLEOTIDE SEQUENCE</scope>
    <source>
        <strain evidence="3">Hildebrandi</strain>
    </source>
</reference>
<name>A0A9K3KXP0_9STRA</name>
<reference evidence="3" key="1">
    <citation type="journal article" date="2021" name="Sci. Rep.">
        <title>Diploid genomic architecture of Nitzschia inconspicua, an elite biomass production diatom.</title>
        <authorList>
            <person name="Oliver A."/>
            <person name="Podell S."/>
            <person name="Pinowska A."/>
            <person name="Traller J.C."/>
            <person name="Smith S.R."/>
            <person name="McClure R."/>
            <person name="Beliaev A."/>
            <person name="Bohutskyi P."/>
            <person name="Hill E.A."/>
            <person name="Rabines A."/>
            <person name="Zheng H."/>
            <person name="Allen L.Z."/>
            <person name="Kuo A."/>
            <person name="Grigoriev I.V."/>
            <person name="Allen A.E."/>
            <person name="Hazlebeck D."/>
            <person name="Allen E.E."/>
        </authorList>
    </citation>
    <scope>NUCLEOTIDE SEQUENCE</scope>
    <source>
        <strain evidence="3">Hildebrandi</strain>
    </source>
</reference>
<keyword evidence="4" id="KW-1185">Reference proteome</keyword>
<evidence type="ECO:0000256" key="2">
    <source>
        <dbReference type="SAM" id="SignalP"/>
    </source>
</evidence>
<feature type="chain" id="PRO_5039923191" evidence="2">
    <location>
        <begin position="24"/>
        <end position="221"/>
    </location>
</feature>
<feature type="transmembrane region" description="Helical" evidence="1">
    <location>
        <begin position="111"/>
        <end position="130"/>
    </location>
</feature>
<keyword evidence="1" id="KW-0472">Membrane</keyword>
<proteinExistence type="predicted"/>
<dbReference type="AlphaFoldDB" id="A0A9K3KXP0"/>
<evidence type="ECO:0000256" key="1">
    <source>
        <dbReference type="SAM" id="Phobius"/>
    </source>
</evidence>
<dbReference type="Proteomes" id="UP000693970">
    <property type="component" value="Unassembled WGS sequence"/>
</dbReference>
<feature type="signal peptide" evidence="2">
    <location>
        <begin position="1"/>
        <end position="23"/>
    </location>
</feature>
<keyword evidence="1" id="KW-1133">Transmembrane helix</keyword>
<sequence>MILFHHCAIVVLMLAFLCETNTAFCPAIPFTPSSRTVGVINSRNNRSFHSSNGHEMDSREEERISSVKRRIDTVTDIPDENDTTDDNIMLLDGLGLVRYQEHTNNNNMEPILKVVGIVSQPIVWISLYFVETTGNGLPSGPYGVLGGLEGVSYLVVLGLALLGSSSTLKTISRLTLTVGLIVLASLVVQQGCVPNAKPILDYSDYLPVCNADDTPGLFGGR</sequence>
<evidence type="ECO:0000313" key="4">
    <source>
        <dbReference type="Proteomes" id="UP000693970"/>
    </source>
</evidence>
<dbReference type="PANTHER" id="PTHR37231:SF2">
    <property type="entry name" value="EXPRESSED PROTEIN"/>
    <property type="match status" value="1"/>
</dbReference>
<dbReference type="PANTHER" id="PTHR37231">
    <property type="entry name" value="EXPRESSED PROTEIN"/>
    <property type="match status" value="1"/>
</dbReference>
<accession>A0A9K3KXP0</accession>
<gene>
    <name evidence="3" type="ORF">IV203_007890</name>
</gene>
<dbReference type="OrthoDB" id="2015857at2759"/>
<evidence type="ECO:0000313" key="3">
    <source>
        <dbReference type="EMBL" id="KAG7351842.1"/>
    </source>
</evidence>
<organism evidence="3 4">
    <name type="scientific">Nitzschia inconspicua</name>
    <dbReference type="NCBI Taxonomy" id="303405"/>
    <lineage>
        <taxon>Eukaryota</taxon>
        <taxon>Sar</taxon>
        <taxon>Stramenopiles</taxon>
        <taxon>Ochrophyta</taxon>
        <taxon>Bacillariophyta</taxon>
        <taxon>Bacillariophyceae</taxon>
        <taxon>Bacillariophycidae</taxon>
        <taxon>Bacillariales</taxon>
        <taxon>Bacillariaceae</taxon>
        <taxon>Nitzschia</taxon>
    </lineage>
</organism>
<keyword evidence="2" id="KW-0732">Signal</keyword>